<keyword evidence="1 3" id="KW-0808">Transferase</keyword>
<dbReference type="CDD" id="cd02440">
    <property type="entry name" value="AdoMet_MTases"/>
    <property type="match status" value="1"/>
</dbReference>
<dbReference type="PANTHER" id="PTHR44068:SF1">
    <property type="entry name" value="HYPOTHETICAL LOC100005854"/>
    <property type="match status" value="1"/>
</dbReference>
<evidence type="ECO:0000313" key="3">
    <source>
        <dbReference type="EMBL" id="MST69642.1"/>
    </source>
</evidence>
<dbReference type="GO" id="GO:0032259">
    <property type="term" value="P:methylation"/>
    <property type="evidence" value="ECO:0007669"/>
    <property type="project" value="UniProtKB-KW"/>
</dbReference>
<dbReference type="Pfam" id="PF13649">
    <property type="entry name" value="Methyltransf_25"/>
    <property type="match status" value="1"/>
</dbReference>
<name>A0A6A8M8H3_9FIRM</name>
<dbReference type="SUPFAM" id="SSF53335">
    <property type="entry name" value="S-adenosyl-L-methionine-dependent methyltransferases"/>
    <property type="match status" value="1"/>
</dbReference>
<dbReference type="InterPro" id="IPR041698">
    <property type="entry name" value="Methyltransf_25"/>
</dbReference>
<comment type="caution">
    <text evidence="3">The sequence shown here is derived from an EMBL/GenBank/DDBJ whole genome shotgun (WGS) entry which is preliminary data.</text>
</comment>
<evidence type="ECO:0000259" key="2">
    <source>
        <dbReference type="Pfam" id="PF13649"/>
    </source>
</evidence>
<dbReference type="GO" id="GO:0003838">
    <property type="term" value="F:sterol 24-C-methyltransferase activity"/>
    <property type="evidence" value="ECO:0007669"/>
    <property type="project" value="TreeGrafter"/>
</dbReference>
<proteinExistence type="predicted"/>
<evidence type="ECO:0000256" key="1">
    <source>
        <dbReference type="ARBA" id="ARBA00022679"/>
    </source>
</evidence>
<dbReference type="EMBL" id="VUNB01000007">
    <property type="protein sequence ID" value="MST69642.1"/>
    <property type="molecule type" value="Genomic_DNA"/>
</dbReference>
<sequence length="178" mass="19874">MTNLIKKANTLTWKIVKRVSGNNCCGGGRSVSLLLETFPESHVTGVDYSILSVDKAKSYNRDKINEGRCTVFQGDVSSLDLPHETFNLATAFETIYFWPGLDRCFKQVADILRPGGYFMICNESEGTDASSLKYEKIIEGMKIYTAPEIEAALKTAGFSDVKTYHHSSKPWICVLSRK</sequence>
<reference evidence="3" key="1">
    <citation type="submission" date="2019-09" db="EMBL/GenBank/DDBJ databases">
        <title>In-depth cultivation of the pig gut microbiome towards novel bacterial diversity and tailored functional studies.</title>
        <authorList>
            <person name="Wylensek D."/>
            <person name="Hitch T.C.A."/>
            <person name="Clavel T."/>
        </authorList>
    </citation>
    <scope>NUCLEOTIDE SEQUENCE</scope>
    <source>
        <strain evidence="3">RF-744-FAT-WT-3</strain>
    </source>
</reference>
<dbReference type="InterPro" id="IPR050447">
    <property type="entry name" value="Erg6_SMT_methyltransf"/>
</dbReference>
<organism evidence="3">
    <name type="scientific">Baileyella intestinalis</name>
    <dbReference type="NCBI Taxonomy" id="2606709"/>
    <lineage>
        <taxon>Bacteria</taxon>
        <taxon>Bacillati</taxon>
        <taxon>Bacillota</taxon>
        <taxon>Clostridia</taxon>
        <taxon>Peptostreptococcales</taxon>
        <taxon>Anaerovoracaceae</taxon>
        <taxon>Baileyella</taxon>
    </lineage>
</organism>
<dbReference type="Gene3D" id="3.40.50.150">
    <property type="entry name" value="Vaccinia Virus protein VP39"/>
    <property type="match status" value="1"/>
</dbReference>
<dbReference type="GO" id="GO:0016126">
    <property type="term" value="P:sterol biosynthetic process"/>
    <property type="evidence" value="ECO:0007669"/>
    <property type="project" value="TreeGrafter"/>
</dbReference>
<protein>
    <submittedName>
        <fullName evidence="3">Class I SAM-dependent methyltransferase</fullName>
    </submittedName>
</protein>
<keyword evidence="3" id="KW-0489">Methyltransferase</keyword>
<accession>A0A6A8M8H3</accession>
<feature type="domain" description="Methyltransferase" evidence="2">
    <location>
        <begin position="24"/>
        <end position="116"/>
    </location>
</feature>
<dbReference type="InterPro" id="IPR029063">
    <property type="entry name" value="SAM-dependent_MTases_sf"/>
</dbReference>
<dbReference type="PANTHER" id="PTHR44068">
    <property type="entry name" value="ZGC:194242"/>
    <property type="match status" value="1"/>
</dbReference>
<gene>
    <name evidence="3" type="ORF">FYJ66_08630</name>
</gene>
<dbReference type="AlphaFoldDB" id="A0A6A8M8H3"/>